<dbReference type="EMBL" id="KN834835">
    <property type="protein sequence ID" value="KIK52948.1"/>
    <property type="molecule type" value="Genomic_DNA"/>
</dbReference>
<evidence type="ECO:0000256" key="1">
    <source>
        <dbReference type="SAM" id="SignalP"/>
    </source>
</evidence>
<reference evidence="2 3" key="1">
    <citation type="submission" date="2014-04" db="EMBL/GenBank/DDBJ databases">
        <title>Evolutionary Origins and Diversification of the Mycorrhizal Mutualists.</title>
        <authorList>
            <consortium name="DOE Joint Genome Institute"/>
            <consortium name="Mycorrhizal Genomics Consortium"/>
            <person name="Kohler A."/>
            <person name="Kuo A."/>
            <person name="Nagy L.G."/>
            <person name="Floudas D."/>
            <person name="Copeland A."/>
            <person name="Barry K.W."/>
            <person name="Cichocki N."/>
            <person name="Veneault-Fourrey C."/>
            <person name="LaButti K."/>
            <person name="Lindquist E.A."/>
            <person name="Lipzen A."/>
            <person name="Lundell T."/>
            <person name="Morin E."/>
            <person name="Murat C."/>
            <person name="Riley R."/>
            <person name="Ohm R."/>
            <person name="Sun H."/>
            <person name="Tunlid A."/>
            <person name="Henrissat B."/>
            <person name="Grigoriev I.V."/>
            <person name="Hibbett D.S."/>
            <person name="Martin F."/>
        </authorList>
    </citation>
    <scope>NUCLEOTIDE SEQUENCE [LARGE SCALE GENOMIC DNA]</scope>
    <source>
        <strain evidence="2 3">FD-317 M1</strain>
    </source>
</reference>
<evidence type="ECO:0000313" key="2">
    <source>
        <dbReference type="EMBL" id="KIK52948.1"/>
    </source>
</evidence>
<protein>
    <recommendedName>
        <fullName evidence="4">Plasma membrane fusion protein PRM1</fullName>
    </recommendedName>
</protein>
<feature type="signal peptide" evidence="1">
    <location>
        <begin position="1"/>
        <end position="21"/>
    </location>
</feature>
<dbReference type="Proteomes" id="UP000053593">
    <property type="component" value="Unassembled WGS sequence"/>
</dbReference>
<evidence type="ECO:0008006" key="4">
    <source>
        <dbReference type="Google" id="ProtNLM"/>
    </source>
</evidence>
<gene>
    <name evidence="2" type="ORF">GYMLUDRAFT_250778</name>
</gene>
<evidence type="ECO:0000313" key="3">
    <source>
        <dbReference type="Proteomes" id="UP000053593"/>
    </source>
</evidence>
<organism evidence="2 3">
    <name type="scientific">Collybiopsis luxurians FD-317 M1</name>
    <dbReference type="NCBI Taxonomy" id="944289"/>
    <lineage>
        <taxon>Eukaryota</taxon>
        <taxon>Fungi</taxon>
        <taxon>Dikarya</taxon>
        <taxon>Basidiomycota</taxon>
        <taxon>Agaricomycotina</taxon>
        <taxon>Agaricomycetes</taxon>
        <taxon>Agaricomycetidae</taxon>
        <taxon>Agaricales</taxon>
        <taxon>Marasmiineae</taxon>
        <taxon>Omphalotaceae</taxon>
        <taxon>Collybiopsis</taxon>
        <taxon>Collybiopsis luxurians</taxon>
    </lineage>
</organism>
<dbReference type="AlphaFoldDB" id="A0A0D0CDB9"/>
<dbReference type="HOGENOM" id="CLU_1627253_0_0_1"/>
<proteinExistence type="predicted"/>
<name>A0A0D0CDB9_9AGAR</name>
<dbReference type="OrthoDB" id="2575973at2759"/>
<keyword evidence="1" id="KW-0732">Signal</keyword>
<feature type="chain" id="PRO_5002220213" description="Plasma membrane fusion protein PRM1" evidence="1">
    <location>
        <begin position="22"/>
        <end position="165"/>
    </location>
</feature>
<sequence>MLFTRFFALSFLFTTFGLVFSASIAAPVQTVQKRQEAEVVSILQTLLGTLNTVEPQLAAIQQAGNATDANVTPLVNQVTGALQSTAGQLANILNPFSGLKRRQSDDLTDIINEISSVIGEIISILQTFVTVQNIETLITFISDAFGAATSILNFVKAILGLIPGA</sequence>
<accession>A0A0D0CDB9</accession>
<keyword evidence="3" id="KW-1185">Reference proteome</keyword>